<dbReference type="EMBL" id="JAAIUW010000009">
    <property type="protein sequence ID" value="KAF7817652.1"/>
    <property type="molecule type" value="Genomic_DNA"/>
</dbReference>
<name>A0A834TB46_9FABA</name>
<proteinExistence type="predicted"/>
<evidence type="ECO:0000313" key="1">
    <source>
        <dbReference type="EMBL" id="KAF7817652.1"/>
    </source>
</evidence>
<sequence>MLIDELSRADHIHAHGTLAVVRDLQTLVQGLQQYGLVDSTSFPVTTLYERTMSGVPQWRRHNSYKK</sequence>
<protein>
    <submittedName>
        <fullName evidence="1">Uncharacterized protein</fullName>
    </submittedName>
</protein>
<accession>A0A834TB46</accession>
<evidence type="ECO:0000313" key="2">
    <source>
        <dbReference type="Proteomes" id="UP000634136"/>
    </source>
</evidence>
<dbReference type="Proteomes" id="UP000634136">
    <property type="component" value="Unassembled WGS sequence"/>
</dbReference>
<organism evidence="1 2">
    <name type="scientific">Senna tora</name>
    <dbReference type="NCBI Taxonomy" id="362788"/>
    <lineage>
        <taxon>Eukaryota</taxon>
        <taxon>Viridiplantae</taxon>
        <taxon>Streptophyta</taxon>
        <taxon>Embryophyta</taxon>
        <taxon>Tracheophyta</taxon>
        <taxon>Spermatophyta</taxon>
        <taxon>Magnoliopsida</taxon>
        <taxon>eudicotyledons</taxon>
        <taxon>Gunneridae</taxon>
        <taxon>Pentapetalae</taxon>
        <taxon>rosids</taxon>
        <taxon>fabids</taxon>
        <taxon>Fabales</taxon>
        <taxon>Fabaceae</taxon>
        <taxon>Caesalpinioideae</taxon>
        <taxon>Cassia clade</taxon>
        <taxon>Senna</taxon>
    </lineage>
</organism>
<keyword evidence="2" id="KW-1185">Reference proteome</keyword>
<reference evidence="1" key="1">
    <citation type="submission" date="2020-09" db="EMBL/GenBank/DDBJ databases">
        <title>Genome-Enabled Discovery of Anthraquinone Biosynthesis in Senna tora.</title>
        <authorList>
            <person name="Kang S.-H."/>
            <person name="Pandey R.P."/>
            <person name="Lee C.-M."/>
            <person name="Sim J.-S."/>
            <person name="Jeong J.-T."/>
            <person name="Choi B.-S."/>
            <person name="Jung M."/>
            <person name="Ginzburg D."/>
            <person name="Zhao K."/>
            <person name="Won S.Y."/>
            <person name="Oh T.-J."/>
            <person name="Yu Y."/>
            <person name="Kim N.-H."/>
            <person name="Lee O.R."/>
            <person name="Lee T.-H."/>
            <person name="Bashyal P."/>
            <person name="Kim T.-S."/>
            <person name="Lee W.-H."/>
            <person name="Kawkins C."/>
            <person name="Kim C.-K."/>
            <person name="Kim J.S."/>
            <person name="Ahn B.O."/>
            <person name="Rhee S.Y."/>
            <person name="Sohng J.K."/>
        </authorList>
    </citation>
    <scope>NUCLEOTIDE SEQUENCE</scope>
    <source>
        <tissue evidence="1">Leaf</tissue>
    </source>
</reference>
<dbReference type="AlphaFoldDB" id="A0A834TB46"/>
<gene>
    <name evidence="1" type="ORF">G2W53_031621</name>
</gene>
<comment type="caution">
    <text evidence="1">The sequence shown here is derived from an EMBL/GenBank/DDBJ whole genome shotgun (WGS) entry which is preliminary data.</text>
</comment>